<feature type="compositionally biased region" description="Basic and acidic residues" evidence="1">
    <location>
        <begin position="789"/>
        <end position="805"/>
    </location>
</feature>
<dbReference type="EMBL" id="CP045810">
    <property type="protein sequence ID" value="QHN39982.1"/>
    <property type="molecule type" value="Genomic_DNA"/>
</dbReference>
<dbReference type="InterPro" id="IPR050437">
    <property type="entry name" value="Ribos_protein_bS1-like"/>
</dbReference>
<dbReference type="FunFam" id="1.10.10.650:FF:000001">
    <property type="entry name" value="S1 RNA-binding domain 1"/>
    <property type="match status" value="1"/>
</dbReference>
<dbReference type="InterPro" id="IPR010994">
    <property type="entry name" value="RuvA_2-like"/>
</dbReference>
<dbReference type="InterPro" id="IPR006641">
    <property type="entry name" value="YqgF/RNaseH-like_dom"/>
</dbReference>
<feature type="region of interest" description="Disordered" evidence="1">
    <location>
        <begin position="741"/>
        <end position="821"/>
    </location>
</feature>
<organism evidence="2">
    <name type="scientific">Gordonia amarae</name>
    <dbReference type="NCBI Taxonomy" id="36821"/>
    <lineage>
        <taxon>Bacteria</taxon>
        <taxon>Bacillati</taxon>
        <taxon>Actinomycetota</taxon>
        <taxon>Actinomycetes</taxon>
        <taxon>Mycobacteriales</taxon>
        <taxon>Gordoniaceae</taxon>
        <taxon>Gordonia</taxon>
    </lineage>
</organism>
<dbReference type="InterPro" id="IPR041692">
    <property type="entry name" value="HHH_9"/>
</dbReference>
<dbReference type="AlphaFoldDB" id="A0A857KYJ6"/>
<dbReference type="Pfam" id="PF00575">
    <property type="entry name" value="S1"/>
    <property type="match status" value="1"/>
</dbReference>
<gene>
    <name evidence="2" type="ORF">GII30_13180</name>
</gene>
<dbReference type="FunFam" id="2.40.50.140:FF:000051">
    <property type="entry name" value="RNA-binding transcriptional accessory protein"/>
    <property type="match status" value="1"/>
</dbReference>
<dbReference type="GO" id="GO:0005737">
    <property type="term" value="C:cytoplasm"/>
    <property type="evidence" value="ECO:0007669"/>
    <property type="project" value="UniProtKB-ARBA"/>
</dbReference>
<dbReference type="InterPro" id="IPR032639">
    <property type="entry name" value="Tex_YqgF"/>
</dbReference>
<dbReference type="GO" id="GO:0006139">
    <property type="term" value="P:nucleobase-containing compound metabolic process"/>
    <property type="evidence" value="ECO:0007669"/>
    <property type="project" value="InterPro"/>
</dbReference>
<dbReference type="GO" id="GO:0003729">
    <property type="term" value="F:mRNA binding"/>
    <property type="evidence" value="ECO:0007669"/>
    <property type="project" value="UniProtKB-ARBA"/>
</dbReference>
<dbReference type="FunFam" id="3.30.420.140:FF:000001">
    <property type="entry name" value="RNA-binding transcriptional accessory protein"/>
    <property type="match status" value="1"/>
</dbReference>
<dbReference type="GO" id="GO:0003735">
    <property type="term" value="F:structural constituent of ribosome"/>
    <property type="evidence" value="ECO:0007669"/>
    <property type="project" value="TreeGrafter"/>
</dbReference>
<dbReference type="InterPro" id="IPR023323">
    <property type="entry name" value="Tex-like_dom_sf"/>
</dbReference>
<dbReference type="Gene3D" id="1.10.10.650">
    <property type="entry name" value="RuvA domain 2-like"/>
    <property type="match status" value="1"/>
</dbReference>
<dbReference type="InterPro" id="IPR003029">
    <property type="entry name" value="S1_domain"/>
</dbReference>
<dbReference type="Pfam" id="PF22706">
    <property type="entry name" value="Tex_central_region"/>
    <property type="match status" value="1"/>
</dbReference>
<dbReference type="SUPFAM" id="SSF158832">
    <property type="entry name" value="Tex N-terminal region-like"/>
    <property type="match status" value="1"/>
</dbReference>
<dbReference type="Pfam" id="PF09371">
    <property type="entry name" value="Tex_N"/>
    <property type="match status" value="1"/>
</dbReference>
<dbReference type="SMART" id="SM00732">
    <property type="entry name" value="YqgFc"/>
    <property type="match status" value="1"/>
</dbReference>
<dbReference type="SUPFAM" id="SSF50249">
    <property type="entry name" value="Nucleic acid-binding proteins"/>
    <property type="match status" value="1"/>
</dbReference>
<dbReference type="SUPFAM" id="SSF47781">
    <property type="entry name" value="RuvA domain 2-like"/>
    <property type="match status" value="2"/>
</dbReference>
<dbReference type="PANTHER" id="PTHR10724">
    <property type="entry name" value="30S RIBOSOMAL PROTEIN S1"/>
    <property type="match status" value="1"/>
</dbReference>
<dbReference type="InterPro" id="IPR023319">
    <property type="entry name" value="Tex-like_HTH_dom_sf"/>
</dbReference>
<dbReference type="InterPro" id="IPR055179">
    <property type="entry name" value="Tex-like_central_region"/>
</dbReference>
<protein>
    <submittedName>
        <fullName evidence="2">S1 RNA-binding domain-containing protein</fullName>
    </submittedName>
</protein>
<feature type="compositionally biased region" description="Polar residues" evidence="1">
    <location>
        <begin position="1"/>
        <end position="16"/>
    </location>
</feature>
<dbReference type="Gene3D" id="3.30.420.140">
    <property type="entry name" value="YqgF/RNase H-like domain"/>
    <property type="match status" value="1"/>
</dbReference>
<dbReference type="PROSITE" id="PS50126">
    <property type="entry name" value="S1"/>
    <property type="match status" value="1"/>
</dbReference>
<dbReference type="PANTHER" id="PTHR10724:SF10">
    <property type="entry name" value="S1 RNA-BINDING DOMAIN-CONTAINING PROTEIN 1"/>
    <property type="match status" value="1"/>
</dbReference>
<dbReference type="Gene3D" id="2.40.50.140">
    <property type="entry name" value="Nucleic acid-binding proteins"/>
    <property type="match status" value="1"/>
</dbReference>
<dbReference type="GO" id="GO:0006412">
    <property type="term" value="P:translation"/>
    <property type="evidence" value="ECO:0007669"/>
    <property type="project" value="TreeGrafter"/>
</dbReference>
<dbReference type="Gene3D" id="1.10.150.310">
    <property type="entry name" value="Tex RuvX-like domain-like"/>
    <property type="match status" value="1"/>
</dbReference>
<dbReference type="InterPro" id="IPR037027">
    <property type="entry name" value="YqgF/RNaseH-like_dom_sf"/>
</dbReference>
<dbReference type="Gene3D" id="1.10.3500.10">
    <property type="entry name" value="Tex N-terminal region-like"/>
    <property type="match status" value="1"/>
</dbReference>
<dbReference type="Pfam" id="PF17674">
    <property type="entry name" value="HHH_9"/>
    <property type="match status" value="1"/>
</dbReference>
<dbReference type="CDD" id="cd05685">
    <property type="entry name" value="S1_Tex"/>
    <property type="match status" value="1"/>
</dbReference>
<dbReference type="RefSeq" id="WP_050942584.1">
    <property type="nucleotide sequence ID" value="NZ_CP045804.1"/>
</dbReference>
<dbReference type="Pfam" id="PF16921">
    <property type="entry name" value="Tex_YqgF"/>
    <property type="match status" value="1"/>
</dbReference>
<proteinExistence type="predicted"/>
<feature type="region of interest" description="Disordered" evidence="1">
    <location>
        <begin position="1"/>
        <end position="21"/>
    </location>
</feature>
<dbReference type="Pfam" id="PF12836">
    <property type="entry name" value="HHH_3"/>
    <property type="match status" value="1"/>
</dbReference>
<evidence type="ECO:0000313" key="2">
    <source>
        <dbReference type="EMBL" id="QHN39982.1"/>
    </source>
</evidence>
<dbReference type="SUPFAM" id="SSF53098">
    <property type="entry name" value="Ribonuclease H-like"/>
    <property type="match status" value="1"/>
</dbReference>
<dbReference type="FunFam" id="1.10.150.310:FF:000001">
    <property type="entry name" value="RNA-binding transcriptional accessory protein"/>
    <property type="match status" value="1"/>
</dbReference>
<name>A0A857KYJ6_9ACTN</name>
<reference evidence="2" key="1">
    <citation type="journal article" date="2021" name="Nat. Microbiol.">
        <title>Cocultivation of an ultrasmall environmental parasitic bacterium with lytic ability against bacteria associated with wastewater foams.</title>
        <authorList>
            <person name="Batinovic S."/>
            <person name="Rose J.J.A."/>
            <person name="Ratcliffe J."/>
            <person name="Seviour R.J."/>
            <person name="Petrovski S."/>
        </authorList>
    </citation>
    <scope>NUCLEOTIDE SEQUENCE</scope>
    <source>
        <strain evidence="2">CON44</strain>
    </source>
</reference>
<dbReference type="InterPro" id="IPR012337">
    <property type="entry name" value="RNaseH-like_sf"/>
</dbReference>
<accession>A0A857KYJ6</accession>
<dbReference type="SMART" id="SM00316">
    <property type="entry name" value="S1"/>
    <property type="match status" value="1"/>
</dbReference>
<dbReference type="InterPro" id="IPR012340">
    <property type="entry name" value="NA-bd_OB-fold"/>
</dbReference>
<sequence length="821" mass="87242">MSSSATGNSASTQQASPVPGVKPVTARIAEELQIGEHQVIATVAMLDEGSTVPFIARYRKEVTGSLDDAKLRALDERLGYLRELDARREAIISSIAEQGKLTPELTAALNTADTKARLEDIYLPYKPKRRTKAQIAREAGLEPLADALLADPSVDPTELAAGYVGEAVADAAAALEGARHIVVERAAEDAELVGAVRTKFWNQGVLRTAPRSEEVAKSAAAQKFRDYFEFSEPLTEAPSHRVLAVLRGEKEEVLSVALEGGEDAEYQVMIADALGVDLAAGAPATPWLTQAVRWAWRTKLMVTASIDARMQLRQRAEDDAVTVFARNLKDLLLAAPAGARATLGLDPGFRTGVKVAVIDGTGKVVDTGAIFPHQPRNQWDQAKATLAALIARHGVELIAIGNGTASRETDALATELVKEIAATGHQAPAKVMVSEAGASVYSASEYASRELPELDVTIRGAVSIARRLQDPLAELVKIEPKSIGVGQYQHDVTPGTLARSLDAVVEDAVNAVGVDLNTASVPLLSRVSGVTAALAESIVSHRDNNGPFRGRQGLLDVPRLGPKAFEQCAGFLRIRDGEDPLDASGVHPESYPVVRKILDRSGITLAELIGNERVLRGLKPTEFADEKFGVPTVTDILGELEKPGRDPRPAFTTATFAAGVEKVADLKPGMILEGVVTNVAAFGAFVDVGVHQDGLVHVSAMSDRFVSDPHEVVRSGEVVRVKVIDVDVERQRIGLSLRLNDDVESGGKGTKPRNRGGAPNQQEQRGRRDSGAGAQGRGSGNTQRGKGGRGGDKRGDRSGGNRRSEPSGSMAQALRDAGFGR</sequence>
<evidence type="ECO:0000256" key="1">
    <source>
        <dbReference type="SAM" id="MobiDB-lite"/>
    </source>
</evidence>
<dbReference type="InterPro" id="IPR018974">
    <property type="entry name" value="Tex-like_N"/>
</dbReference>
<dbReference type="InterPro" id="IPR044146">
    <property type="entry name" value="S1_Tex"/>
</dbReference>